<dbReference type="InterPro" id="IPR019775">
    <property type="entry name" value="WD40_repeat_CS"/>
</dbReference>
<dbReference type="GO" id="GO:0004867">
    <property type="term" value="F:serine-type endopeptidase inhibitor activity"/>
    <property type="evidence" value="ECO:0007669"/>
    <property type="project" value="UniProtKB-KW"/>
</dbReference>
<keyword evidence="13" id="KW-0325">Glycoprotein</keyword>
<evidence type="ECO:0000256" key="12">
    <source>
        <dbReference type="ARBA" id="ARBA00022900"/>
    </source>
</evidence>
<dbReference type="InterPro" id="IPR020472">
    <property type="entry name" value="WD40_PAC1"/>
</dbReference>
<dbReference type="EMBL" id="JAEMGP010000001">
    <property type="protein sequence ID" value="KAG5216044.1"/>
    <property type="molecule type" value="Genomic_DNA"/>
</dbReference>
<protein>
    <recommendedName>
        <fullName evidence="23">WD repeat-containing protein 49</fullName>
    </recommendedName>
</protein>
<dbReference type="SUPFAM" id="SSF56574">
    <property type="entry name" value="Serpins"/>
    <property type="match status" value="1"/>
</dbReference>
<keyword evidence="7" id="KW-0646">Protease inhibitor</keyword>
<feature type="compositionally biased region" description="Basic and acidic residues" evidence="18">
    <location>
        <begin position="1622"/>
        <end position="1637"/>
    </location>
</feature>
<dbReference type="FunFam" id="3.30.497.10:FF:000005">
    <property type="entry name" value="serpin I2 isoform X1"/>
    <property type="match status" value="1"/>
</dbReference>
<dbReference type="Gene3D" id="1.20.120.330">
    <property type="entry name" value="Nucleotidyltransferases domain 2"/>
    <property type="match status" value="1"/>
</dbReference>
<dbReference type="Gene3D" id="4.10.830.40">
    <property type="match status" value="1"/>
</dbReference>
<dbReference type="SMART" id="SM00320">
    <property type="entry name" value="WD40"/>
    <property type="match status" value="12"/>
</dbReference>
<evidence type="ECO:0000256" key="18">
    <source>
        <dbReference type="SAM" id="MobiDB-lite"/>
    </source>
</evidence>
<dbReference type="InterPro" id="IPR042185">
    <property type="entry name" value="Serpin_sf_2"/>
</dbReference>
<dbReference type="Gene3D" id="3.30.497.10">
    <property type="entry name" value="Antithrombin, subunit I, domain 2"/>
    <property type="match status" value="1"/>
</dbReference>
<dbReference type="PROSITE" id="PS50119">
    <property type="entry name" value="ZF_BBOX"/>
    <property type="match status" value="1"/>
</dbReference>
<feature type="region of interest" description="Disordered" evidence="18">
    <location>
        <begin position="1772"/>
        <end position="1803"/>
    </location>
</feature>
<dbReference type="SUPFAM" id="SSF50978">
    <property type="entry name" value="WD40 repeat-like"/>
    <property type="match status" value="3"/>
</dbReference>
<feature type="coiled-coil region" evidence="17">
    <location>
        <begin position="2304"/>
        <end position="2331"/>
    </location>
</feature>
<evidence type="ECO:0000256" key="15">
    <source>
        <dbReference type="PROSITE-ProRule" id="PRU00221"/>
    </source>
</evidence>
<keyword evidence="9" id="KW-0677">Repeat</keyword>
<feature type="repeat" description="WD" evidence="15">
    <location>
        <begin position="802"/>
        <end position="842"/>
    </location>
</feature>
<name>A0A836AN76_SHEEP</name>
<dbReference type="SMART" id="SM00093">
    <property type="entry name" value="SERPIN"/>
    <property type="match status" value="1"/>
</dbReference>
<dbReference type="PANTHER" id="PTHR44324:SF1">
    <property type="entry name" value="WD REPEAT-CONTAINING PROTEIN 49"/>
    <property type="match status" value="1"/>
</dbReference>
<evidence type="ECO:0000256" key="8">
    <source>
        <dbReference type="ARBA" id="ARBA00022729"/>
    </source>
</evidence>
<dbReference type="GO" id="GO:0005576">
    <property type="term" value="C:extracellular region"/>
    <property type="evidence" value="ECO:0007669"/>
    <property type="project" value="UniProtKB-SubCell"/>
</dbReference>
<dbReference type="Pfam" id="PF00400">
    <property type="entry name" value="WD40"/>
    <property type="match status" value="3"/>
</dbReference>
<feature type="domain" description="EF-hand" evidence="20">
    <location>
        <begin position="263"/>
        <end position="298"/>
    </location>
</feature>
<keyword evidence="6 15" id="KW-0853">WD repeat</keyword>
<comment type="subcellular location">
    <subcellularLocation>
        <location evidence="1">Cytoplasm</location>
    </subcellularLocation>
    <subcellularLocation>
        <location evidence="2">Secreted</location>
    </subcellularLocation>
</comment>
<feature type="repeat" description="WD" evidence="15">
    <location>
        <begin position="581"/>
        <end position="622"/>
    </location>
</feature>
<keyword evidence="10 14" id="KW-0479">Metal-binding</keyword>
<evidence type="ECO:0000256" key="3">
    <source>
        <dbReference type="ARBA" id="ARBA00009500"/>
    </source>
</evidence>
<evidence type="ECO:0000256" key="16">
    <source>
        <dbReference type="RuleBase" id="RU000411"/>
    </source>
</evidence>
<dbReference type="CDD" id="cd19576">
    <property type="entry name" value="serpinI2_pancpin"/>
    <property type="match status" value="1"/>
</dbReference>
<reference evidence="21 22" key="1">
    <citation type="submission" date="2020-12" db="EMBL/GenBank/DDBJ databases">
        <title>De novo assembly of Tibetan sheep genome.</title>
        <authorList>
            <person name="Li X."/>
        </authorList>
    </citation>
    <scope>NUCLEOTIDE SEQUENCE [LARGE SCALE GENOMIC DNA]</scope>
    <source>
        <tissue evidence="21">Heart</tissue>
    </source>
</reference>
<evidence type="ECO:0000256" key="5">
    <source>
        <dbReference type="ARBA" id="ARBA00022525"/>
    </source>
</evidence>
<evidence type="ECO:0000313" key="22">
    <source>
        <dbReference type="Proteomes" id="UP000664991"/>
    </source>
</evidence>
<dbReference type="Pfam" id="PF06840">
    <property type="entry name" value="PDC10_C"/>
    <property type="match status" value="1"/>
</dbReference>
<dbReference type="Pfam" id="PF20929">
    <property type="entry name" value="PDCD10_N"/>
    <property type="match status" value="1"/>
</dbReference>
<dbReference type="InterPro" id="IPR048288">
    <property type="entry name" value="PDCD10_N"/>
</dbReference>
<evidence type="ECO:0000259" key="19">
    <source>
        <dbReference type="PROSITE" id="PS50119"/>
    </source>
</evidence>
<feature type="compositionally biased region" description="Polar residues" evidence="18">
    <location>
        <begin position="1780"/>
        <end position="1803"/>
    </location>
</feature>
<dbReference type="CDD" id="cd19818">
    <property type="entry name" value="Bbox1_ZBBX"/>
    <property type="match status" value="1"/>
</dbReference>
<dbReference type="PROSITE" id="PS50222">
    <property type="entry name" value="EF_HAND_2"/>
    <property type="match status" value="1"/>
</dbReference>
<evidence type="ECO:0000256" key="9">
    <source>
        <dbReference type="ARBA" id="ARBA00022737"/>
    </source>
</evidence>
<keyword evidence="10 14" id="KW-0863">Zinc-finger</keyword>
<evidence type="ECO:0000313" key="21">
    <source>
        <dbReference type="EMBL" id="KAG5216044.1"/>
    </source>
</evidence>
<evidence type="ECO:0000256" key="1">
    <source>
        <dbReference type="ARBA" id="ARBA00004496"/>
    </source>
</evidence>
<keyword evidence="8" id="KW-0732">Signal</keyword>
<dbReference type="PANTHER" id="PTHR44324">
    <property type="entry name" value="WD40 REPEAT DOMAIN 95"/>
    <property type="match status" value="1"/>
</dbReference>
<dbReference type="InterPro" id="IPR015943">
    <property type="entry name" value="WD40/YVTN_repeat-like_dom_sf"/>
</dbReference>
<comment type="similarity">
    <text evidence="3 16">Belongs to the serpin family.</text>
</comment>
<dbReference type="Gene3D" id="2.30.39.10">
    <property type="entry name" value="Alpha-1-antitrypsin, domain 1"/>
    <property type="match status" value="1"/>
</dbReference>
<evidence type="ECO:0000259" key="20">
    <source>
        <dbReference type="PROSITE" id="PS50222"/>
    </source>
</evidence>
<dbReference type="InterPro" id="IPR036322">
    <property type="entry name" value="WD40_repeat_dom_sf"/>
</dbReference>
<dbReference type="FunFam" id="1.10.12.70:FF:000001">
    <property type="entry name" value="Programmed cell death protein 10"/>
    <property type="match status" value="1"/>
</dbReference>
<dbReference type="InterPro" id="IPR001680">
    <property type="entry name" value="WD40_rpt"/>
</dbReference>
<feature type="repeat" description="WD" evidence="15">
    <location>
        <begin position="667"/>
        <end position="708"/>
    </location>
</feature>
<dbReference type="Gene3D" id="1.10.12.70">
    <property type="match status" value="1"/>
</dbReference>
<dbReference type="GO" id="GO:0005737">
    <property type="term" value="C:cytoplasm"/>
    <property type="evidence" value="ECO:0007669"/>
    <property type="project" value="UniProtKB-SubCell"/>
</dbReference>
<dbReference type="Proteomes" id="UP000664991">
    <property type="component" value="Unassembled WGS sequence"/>
</dbReference>
<dbReference type="InterPro" id="IPR000315">
    <property type="entry name" value="Znf_B-box"/>
</dbReference>
<accession>A0A836AN76</accession>
<evidence type="ECO:0000256" key="2">
    <source>
        <dbReference type="ARBA" id="ARBA00004613"/>
    </source>
</evidence>
<dbReference type="GO" id="GO:0005509">
    <property type="term" value="F:calcium ion binding"/>
    <property type="evidence" value="ECO:0007669"/>
    <property type="project" value="InterPro"/>
</dbReference>
<feature type="region of interest" description="Disordered" evidence="18">
    <location>
        <begin position="2088"/>
        <end position="2112"/>
    </location>
</feature>
<evidence type="ECO:0000256" key="4">
    <source>
        <dbReference type="ARBA" id="ARBA00022490"/>
    </source>
</evidence>
<keyword evidence="11" id="KW-0862">Zinc</keyword>
<keyword evidence="4" id="KW-0963">Cytoplasm</keyword>
<evidence type="ECO:0008006" key="23">
    <source>
        <dbReference type="Google" id="ProtNLM"/>
    </source>
</evidence>
<feature type="region of interest" description="Disordered" evidence="18">
    <location>
        <begin position="1622"/>
        <end position="1643"/>
    </location>
</feature>
<evidence type="ECO:0000256" key="6">
    <source>
        <dbReference type="ARBA" id="ARBA00022574"/>
    </source>
</evidence>
<evidence type="ECO:0000256" key="11">
    <source>
        <dbReference type="ARBA" id="ARBA00022833"/>
    </source>
</evidence>
<proteinExistence type="inferred from homology"/>
<dbReference type="PRINTS" id="PR00320">
    <property type="entry name" value="GPROTEINBRPT"/>
</dbReference>
<dbReference type="PROSITE" id="PS50082">
    <property type="entry name" value="WD_REPEATS_2"/>
    <property type="match status" value="4"/>
</dbReference>
<dbReference type="PROSITE" id="PS50294">
    <property type="entry name" value="WD_REPEATS_REGION"/>
    <property type="match status" value="2"/>
</dbReference>
<dbReference type="GO" id="GO:0008270">
    <property type="term" value="F:zinc ion binding"/>
    <property type="evidence" value="ECO:0007669"/>
    <property type="project" value="UniProtKB-KW"/>
</dbReference>
<dbReference type="Gene3D" id="2.130.10.10">
    <property type="entry name" value="YVTN repeat-like/Quinoprotein amine dehydrogenase"/>
    <property type="match status" value="3"/>
</dbReference>
<comment type="caution">
    <text evidence="21">The sequence shown here is derived from an EMBL/GenBank/DDBJ whole genome shotgun (WGS) entry which is preliminary data.</text>
</comment>
<evidence type="ECO:0000256" key="17">
    <source>
        <dbReference type="SAM" id="Coils"/>
    </source>
</evidence>
<sequence length="2462" mass="279150">MTMEEMKNEAETTSMVSMPLYAVMYPVFNELERVNLSAAQTLRAAFIKAEKENPGLTQDIIMKILEKKSVEVNFTESLLRMAADDVEEYMIERPEPEFQDLNEKARALKQILSKIPDEINDRVRFLQTIKDIASAIKELLDTVNNVFKKYQYQNRRALEHQKKEFVKYSKSFSDTLKTYFKDGKAHRVLMYQPPNHHFLKLDSLFGAEESSGKVHGKQAKTSICSYDHAGHRNRELQPPEPSQTICMSREEFVQRMTEIVGWGTKEEYGELFDKVDVAQEGFINWDKLTSFLLLTLYEKDEQAKATVVPQWRDLEFLPVKHKDTIQRVIFLKSSSRYLTISKEGSVGIWGENLKLQETLPITSDATKLKHLWVTSMVSLENVNKIAVAFTSKEICFYDLLSKEEFPCQYKLQGLKGTPICMDYWYNPLDANESILSFGDITGKVQVIAFTTALISLFEHPAGACEDEEATVTINWAELRPGHHKCCYTLGHKLHHGDWVRQVTYNASLDAIISSTTSNTNTVVLAWREKSKKHHKMTSFNIAQGIHAFDYHSQLNLIATAGIDNKVCLWNPYVVSKPVGVLWGHSASVIAVQFFAARKQLFSFSRDKVLRLWDIQHQLSIQRISCFFPKSQDFRCLFHFDEAHGRLFISFNNQLALLAMKSEAGKRVTSHKKAVTCVLYNSVLKQVISSDVGSTVSFWMIDTGQKIKQFTGCHGNAEISTMALDANETRLLTGSTDGTVKVWDLNGCCHHTLNVGQAGAVDISHILVLKKTILVTGWDRSITVFRPQNFNQFSIQPEEWKGGIQHHDDILCAAFSPPQTLVTGSYDGEIVLWNNSTENAHYVLHPDYQRLLKSKSDAGPQKLLGAGRSPSTHPTYDQATLRACSFEMDTECHHAVMRLCFLEARKNITGTGGANLVSCGGSGYVRFWDTFKKQLLAEFLAHSGVGSIIMSTDKSNRYLATGDLEGWLKIWNIEEYCLNPSKNKLTQAPTLIRSFRPHEDWISSIEMCELGGRSLILSASADCSVRVTDVCGVPVQIFGQEKHWQLENCFSVPKRDTNLMGNKIQEKSIKEIPLFSKEESCLDPSKHSLLDKKTHSVRPSEVINLGVKYMERNVYKKKTHDLYNGGIIQKSCKVKMDKILLWSLLLTFSGSQASSPLAQRNTEFVVDLYQAVGLSHKNNIIISPLGATLALGMIQLGAKGKAQQQIRQTLKFQDPSTGEEFSELKSFFSAISEKKQEFTFNLANALYLQEGFTVKEQYLHGNKEFFQSAIKLVDFQNAKACAETISNWVESKTDGKIKDMFSGEEFGPLTRLVLVNAIYFKGDWKQKFNKEDTQLMNFTLKDGTAVKIPMMKALLRTKYGYFSESSINYQVLELPYKGDEFSLIIILPAEHVNIEEMEKLITAPQTLQWFSEMQEQEVEISLPRFKIEQKLDFKEALYSLNITEIFSGGCDLSGITDSSEVYVSRVMQQVFFEINEEGSEVATSTGINTPVIMSLSRNQFIANHPFLFIMKNNPTVRSVKCLPRFSHCGVQLCNVAVFSANFILYIWALLLPLRADGHSTKPFGCYGYRGNAVTKETKAEALGCWLRLARVTPTSGGSRNAQELRMEKVQLELENRELEKKLQEFQSTKNKEKGERRSSGYHWKSGQVGKLGNQSYTMSQNKGNVIKFSAGKVKLKLLKEQLQGPVKQPLNYKMANSSESDKPKIKGKVCGQCENKAALLVCLECGEDYCSGCFAKIHQKGALKLHRTTLLQTKSQLLSNVLDAAHRFIKEVNPDEPKGENCSTKETGKSQQKIESPVLQGSMSQVEDLTTKKEECANPRDKPLCEVPFNEEASAQSFQKVLSQWRTGHQDDNETQNLCAAKSDSLEECEVQTNLKIWTEPLTIEFKEDSLSYMEKLWLKKHRRTPLEQLQNMLPDTFIPQCKTTSEAQCSQNENDEDSDVEDIKIQPPALFLPIEELNLERPEPSLKIVELDDKTYEVEFEESGNDVPYKVELADADSQQSHTFRDYQNAFLYANDIHQHHAFTKRKSDLFHLHLSNNSFLCKDNSEAETSHAGFDTFVDPDAYSPAIEKLEANNFFERNLKEESIDIESNKKHEDSHIPLENKDSLPSKDLEKPCIKEKLSQEDKKSLEFSNLHERPNFEDSKTTESPLLLQEIALRSKPINEQYQGLERFFVFDKNERLNLLPSHSLECSSSNTRITIAGDREWIPDHSVSAYADNTVALGVLKFAQKPSARTQQKTGQISQRPSTANLPLSNFVKISSSWFSSSHPRSRSAVAQSLSKAASEISEIEYVDDTDHDEPFLDDADDQQTLDSLEKELNELRNLADPSEKLYSLTSEELPAFNNHLLNISQTTLDFLKTSCARGLCGFQEQRTDLLDNYEVKFHTKFSLGHSILWRPQWTLNSNVTNVAEFRKLTDCHSQLIRGDLNGSSFPVCSIYRNTGLKFSPVVIKRLFSAYNIFDPV</sequence>
<organism evidence="21 22">
    <name type="scientific">Ovis aries</name>
    <name type="common">Sheep</name>
    <dbReference type="NCBI Taxonomy" id="9940"/>
    <lineage>
        <taxon>Eukaryota</taxon>
        <taxon>Metazoa</taxon>
        <taxon>Chordata</taxon>
        <taxon>Craniata</taxon>
        <taxon>Vertebrata</taxon>
        <taxon>Euteleostomi</taxon>
        <taxon>Mammalia</taxon>
        <taxon>Eutheria</taxon>
        <taxon>Laurasiatheria</taxon>
        <taxon>Artiodactyla</taxon>
        <taxon>Ruminantia</taxon>
        <taxon>Pecora</taxon>
        <taxon>Bovidae</taxon>
        <taxon>Caprinae</taxon>
        <taxon>Ovis</taxon>
    </lineage>
</organism>
<dbReference type="InterPro" id="IPR023796">
    <property type="entry name" value="Serpin_dom"/>
</dbReference>
<feature type="repeat" description="WD" evidence="15">
    <location>
        <begin position="718"/>
        <end position="745"/>
    </location>
</feature>
<gene>
    <name evidence="21" type="ORF">JEQ12_001620</name>
</gene>
<dbReference type="InterPro" id="IPR051242">
    <property type="entry name" value="WD-EF-hand_domain"/>
</dbReference>
<dbReference type="PROSITE" id="PS00678">
    <property type="entry name" value="WD_REPEATS_1"/>
    <property type="match status" value="1"/>
</dbReference>
<dbReference type="InterPro" id="IPR002048">
    <property type="entry name" value="EF_hand_dom"/>
</dbReference>
<dbReference type="InterPro" id="IPR036186">
    <property type="entry name" value="Serpin_sf"/>
</dbReference>
<dbReference type="Pfam" id="PF00079">
    <property type="entry name" value="Serpin"/>
    <property type="match status" value="1"/>
</dbReference>
<feature type="domain" description="B box-type" evidence="19">
    <location>
        <begin position="1704"/>
        <end position="1750"/>
    </location>
</feature>
<evidence type="ECO:0000256" key="7">
    <source>
        <dbReference type="ARBA" id="ARBA00022690"/>
    </source>
</evidence>
<dbReference type="InterPro" id="IPR046409">
    <property type="entry name" value="PDC10_dimerisation_sf"/>
</dbReference>
<keyword evidence="17" id="KW-0175">Coiled coil</keyword>
<evidence type="ECO:0000256" key="13">
    <source>
        <dbReference type="ARBA" id="ARBA00023180"/>
    </source>
</evidence>
<evidence type="ECO:0000256" key="14">
    <source>
        <dbReference type="PROSITE-ProRule" id="PRU00024"/>
    </source>
</evidence>
<evidence type="ECO:0000256" key="10">
    <source>
        <dbReference type="ARBA" id="ARBA00022771"/>
    </source>
</evidence>
<keyword evidence="5" id="KW-0964">Secreted</keyword>
<dbReference type="InterPro" id="IPR042178">
    <property type="entry name" value="Serpin_sf_1"/>
</dbReference>
<dbReference type="Pfam" id="PF22586">
    <property type="entry name" value="ANCHR-like_BBOX"/>
    <property type="match status" value="1"/>
</dbReference>
<keyword evidence="12" id="KW-0722">Serine protease inhibitor</keyword>